<dbReference type="PATRIC" id="fig|111780.3.peg.1090"/>
<evidence type="ECO:0000313" key="3">
    <source>
        <dbReference type="Proteomes" id="UP000010473"/>
    </source>
</evidence>
<dbReference type="Proteomes" id="UP000010473">
    <property type="component" value="Chromosome"/>
</dbReference>
<feature type="transmembrane region" description="Helical" evidence="1">
    <location>
        <begin position="207"/>
        <end position="225"/>
    </location>
</feature>
<keyword evidence="1" id="KW-0812">Transmembrane</keyword>
<feature type="transmembrane region" description="Helical" evidence="1">
    <location>
        <begin position="340"/>
        <end position="362"/>
    </location>
</feature>
<dbReference type="HOGENOM" id="CLU_030557_0_0_3"/>
<dbReference type="eggNOG" id="ENOG502Z8V5">
    <property type="taxonomic scope" value="Bacteria"/>
</dbReference>
<dbReference type="EMBL" id="CP003653">
    <property type="protein sequence ID" value="AFZ34627.1"/>
    <property type="molecule type" value="Genomic_DNA"/>
</dbReference>
<accession>K9XSI7</accession>
<evidence type="ECO:0000256" key="1">
    <source>
        <dbReference type="SAM" id="Phobius"/>
    </source>
</evidence>
<sequence>MTNNKNNLWFGLSLLVTFYFGLISLHYVVSNQYIIQDDARQHLIWLQRLVEPQLFKDDLIINYFESVAPIGYKFFYWFWAKLGIAPIELAKTLPLILAIITTIYIYKVTLQIFPLPLAGFWSSLFVNQLIWLNDDLVSASPRAFIYPLFSAFLYYLIKQKIFELLIAIALIGLIYPQVLLIELTILTIRLVSWQTNSIKFCQTQKDYFIFLAAVIIACPILFIYATNKSEFSPVVTSLQMQQMPEFGLHGRSQYFVSNPILFFLNGSSGLSLPIFPTIVWISLSLPWLLKSQSPLVKLIHPKVKILWEVLLASLLMFILAHLLLPKLHLPSRYTYHSFKLVMAIASGVVLVIWLDYFWQWFLKKNKFKTKLISILVNFSLATIIIFPAIPVVFLVWFQNWQIGQAPVIYQFLSSQPPDTLVASLTREADNIPAFSFRSVLVGREFALAYHTNYYQQFKQRVIDLIKAQSSPNSLKAKQVIQKYSIDYWLVENDFFQPDYLFQYDWLNYSSFHNLVNQANTNLKQGEVPALAKLIKENKCISVATQNLTLLNAECILKQSN</sequence>
<keyword evidence="3" id="KW-1185">Reference proteome</keyword>
<dbReference type="OrthoDB" id="5443342at2"/>
<gene>
    <name evidence="2" type="ordered locus">Sta7437_1047</name>
</gene>
<evidence type="ECO:0000313" key="2">
    <source>
        <dbReference type="EMBL" id="AFZ34627.1"/>
    </source>
</evidence>
<feature type="transmembrane region" description="Helical" evidence="1">
    <location>
        <begin position="7"/>
        <end position="29"/>
    </location>
</feature>
<keyword evidence="1" id="KW-1133">Transmembrane helix</keyword>
<keyword evidence="1" id="KW-0472">Membrane</keyword>
<dbReference type="AlphaFoldDB" id="K9XSI7"/>
<protein>
    <recommendedName>
        <fullName evidence="4">Glycosyltransferase RgtA/B/C/D-like domain-containing protein</fullName>
    </recommendedName>
</protein>
<feature type="transmembrane region" description="Helical" evidence="1">
    <location>
        <begin position="270"/>
        <end position="289"/>
    </location>
</feature>
<reference evidence="3" key="1">
    <citation type="journal article" date="2013" name="Proc. Natl. Acad. Sci. U.S.A.">
        <title>Improving the coverage of the cyanobacterial phylum using diversity-driven genome sequencing.</title>
        <authorList>
            <person name="Shih P.M."/>
            <person name="Wu D."/>
            <person name="Latifi A."/>
            <person name="Axen S.D."/>
            <person name="Fewer D.P."/>
            <person name="Talla E."/>
            <person name="Calteau A."/>
            <person name="Cai F."/>
            <person name="Tandeau de Marsac N."/>
            <person name="Rippka R."/>
            <person name="Herdman M."/>
            <person name="Sivonen K."/>
            <person name="Coursin T."/>
            <person name="Laurent T."/>
            <person name="Goodwin L."/>
            <person name="Nolan M."/>
            <person name="Davenport K.W."/>
            <person name="Han C.S."/>
            <person name="Rubin E.M."/>
            <person name="Eisen J.A."/>
            <person name="Woyke T."/>
            <person name="Gugger M."/>
            <person name="Kerfeld C.A."/>
        </authorList>
    </citation>
    <scope>NUCLEOTIDE SEQUENCE [LARGE SCALE GENOMIC DNA]</scope>
    <source>
        <strain evidence="3">ATCC 29371 / PCC 7437</strain>
    </source>
</reference>
<feature type="transmembrane region" description="Helical" evidence="1">
    <location>
        <begin position="84"/>
        <end position="106"/>
    </location>
</feature>
<feature type="transmembrane region" description="Helical" evidence="1">
    <location>
        <begin position="164"/>
        <end position="187"/>
    </location>
</feature>
<name>K9XSI7_STAC7</name>
<organism evidence="2 3">
    <name type="scientific">Stanieria cyanosphaera (strain ATCC 29371 / PCC 7437)</name>
    <dbReference type="NCBI Taxonomy" id="111780"/>
    <lineage>
        <taxon>Bacteria</taxon>
        <taxon>Bacillati</taxon>
        <taxon>Cyanobacteriota</taxon>
        <taxon>Cyanophyceae</taxon>
        <taxon>Pleurocapsales</taxon>
        <taxon>Dermocarpellaceae</taxon>
        <taxon>Stanieria</taxon>
    </lineage>
</organism>
<dbReference type="RefSeq" id="WP_015192300.1">
    <property type="nucleotide sequence ID" value="NC_019748.1"/>
</dbReference>
<proteinExistence type="predicted"/>
<feature type="transmembrane region" description="Helical" evidence="1">
    <location>
        <begin position="305"/>
        <end position="324"/>
    </location>
</feature>
<feature type="transmembrane region" description="Helical" evidence="1">
    <location>
        <begin position="374"/>
        <end position="397"/>
    </location>
</feature>
<evidence type="ECO:0008006" key="4">
    <source>
        <dbReference type="Google" id="ProtNLM"/>
    </source>
</evidence>
<dbReference type="KEGG" id="scs:Sta7437_1047"/>